<reference evidence="2 3" key="1">
    <citation type="journal article" date="2019" name="Int. J. Syst. Evol. Microbiol.">
        <title>The Global Catalogue of Microorganisms (GCM) 10K type strain sequencing project: providing services to taxonomists for standard genome sequencing and annotation.</title>
        <authorList>
            <consortium name="The Broad Institute Genomics Platform"/>
            <consortium name="The Broad Institute Genome Sequencing Center for Infectious Disease"/>
            <person name="Wu L."/>
            <person name="Ma J."/>
        </authorList>
    </citation>
    <scope>NUCLEOTIDE SEQUENCE [LARGE SCALE GENOMIC DNA]</scope>
    <source>
        <strain evidence="2 3">JCM 3106</strain>
    </source>
</reference>
<evidence type="ECO:0000313" key="3">
    <source>
        <dbReference type="Proteomes" id="UP001499930"/>
    </source>
</evidence>
<feature type="chain" id="PRO_5047083759" description="Allene oxide cyclase barrel-like domain-containing protein" evidence="1">
    <location>
        <begin position="27"/>
        <end position="190"/>
    </location>
</feature>
<dbReference type="Proteomes" id="UP001499930">
    <property type="component" value="Unassembled WGS sequence"/>
</dbReference>
<feature type="signal peptide" evidence="1">
    <location>
        <begin position="1"/>
        <end position="26"/>
    </location>
</feature>
<gene>
    <name evidence="2" type="ORF">GCM10017559_12470</name>
</gene>
<organism evidence="2 3">
    <name type="scientific">Streptosporangium longisporum</name>
    <dbReference type="NCBI Taxonomy" id="46187"/>
    <lineage>
        <taxon>Bacteria</taxon>
        <taxon>Bacillati</taxon>
        <taxon>Actinomycetota</taxon>
        <taxon>Actinomycetes</taxon>
        <taxon>Streptosporangiales</taxon>
        <taxon>Streptosporangiaceae</taxon>
        <taxon>Streptosporangium</taxon>
    </lineage>
</organism>
<accession>A0ABN3XSY6</accession>
<protein>
    <recommendedName>
        <fullName evidence="4">Allene oxide cyclase barrel-like domain-containing protein</fullName>
    </recommendedName>
</protein>
<evidence type="ECO:0000256" key="1">
    <source>
        <dbReference type="SAM" id="SignalP"/>
    </source>
</evidence>
<evidence type="ECO:0008006" key="4">
    <source>
        <dbReference type="Google" id="ProtNLM"/>
    </source>
</evidence>
<comment type="caution">
    <text evidence="2">The sequence shown here is derived from an EMBL/GenBank/DDBJ whole genome shotgun (WGS) entry which is preliminary data.</text>
</comment>
<name>A0ABN3XSY6_9ACTN</name>
<keyword evidence="3" id="KW-1185">Reference proteome</keyword>
<proteinExistence type="predicted"/>
<dbReference type="EMBL" id="BAAAWD010000006">
    <property type="protein sequence ID" value="GAA2993649.1"/>
    <property type="molecule type" value="Genomic_DNA"/>
</dbReference>
<sequence>MFKKYLPAALAAAAVATLTLAPAAPAAAVAEPTIEVVAGKTSVLKQSNSKFSCPTNEVLIGREHRGDENGDTTFHCGRIYIDGIQVTVLKLDFWGTRTDENDHDYHAPENRAIVGIRHDGDENGDTIYYSGSLFWQGKPVQVLAGYLEGWLRENNHASIGGAQQVMTGRKHQGDENGWTQYEYGWVSFRG</sequence>
<evidence type="ECO:0000313" key="2">
    <source>
        <dbReference type="EMBL" id="GAA2993649.1"/>
    </source>
</evidence>
<dbReference type="RefSeq" id="WP_344889633.1">
    <property type="nucleotide sequence ID" value="NZ_BAAAWD010000006.1"/>
</dbReference>
<keyword evidence="1" id="KW-0732">Signal</keyword>